<evidence type="ECO:0000256" key="6">
    <source>
        <dbReference type="ARBA" id="ARBA00048859"/>
    </source>
</evidence>
<evidence type="ECO:0000256" key="4">
    <source>
        <dbReference type="ARBA" id="ARBA00022975"/>
    </source>
</evidence>
<evidence type="ECO:0000313" key="10">
    <source>
        <dbReference type="EMBL" id="HIS73560.1"/>
    </source>
</evidence>
<comment type="catalytic activity">
    <reaction evidence="6 7">
        <text>carbamoyl phosphate + L-aspartate = N-carbamoyl-L-aspartate + phosphate + H(+)</text>
        <dbReference type="Rhea" id="RHEA:20013"/>
        <dbReference type="ChEBI" id="CHEBI:15378"/>
        <dbReference type="ChEBI" id="CHEBI:29991"/>
        <dbReference type="ChEBI" id="CHEBI:32814"/>
        <dbReference type="ChEBI" id="CHEBI:43474"/>
        <dbReference type="ChEBI" id="CHEBI:58228"/>
        <dbReference type="EC" id="2.1.3.2"/>
    </reaction>
</comment>
<proteinExistence type="inferred from homology"/>
<feature type="binding site" evidence="7">
    <location>
        <position position="218"/>
    </location>
    <ligand>
        <name>L-aspartate</name>
        <dbReference type="ChEBI" id="CHEBI:29991"/>
    </ligand>
</feature>
<feature type="binding site" evidence="7">
    <location>
        <position position="53"/>
    </location>
    <ligand>
        <name>carbamoyl phosphate</name>
        <dbReference type="ChEBI" id="CHEBI:58228"/>
    </ligand>
</feature>
<feature type="binding site" evidence="7">
    <location>
        <position position="80"/>
    </location>
    <ligand>
        <name>L-aspartate</name>
        <dbReference type="ChEBI" id="CHEBI:29991"/>
    </ligand>
</feature>
<dbReference type="NCBIfam" id="NF002032">
    <property type="entry name" value="PRK00856.1"/>
    <property type="match status" value="1"/>
</dbReference>
<feature type="binding site" evidence="7">
    <location>
        <position position="255"/>
    </location>
    <ligand>
        <name>carbamoyl phosphate</name>
        <dbReference type="ChEBI" id="CHEBI:58228"/>
    </ligand>
</feature>
<keyword evidence="3 7" id="KW-0808">Transferase</keyword>
<dbReference type="Pfam" id="PF00185">
    <property type="entry name" value="OTCace"/>
    <property type="match status" value="1"/>
</dbReference>
<dbReference type="AlphaFoldDB" id="A0A9D1FHZ9"/>
<reference evidence="10" key="2">
    <citation type="journal article" date="2021" name="PeerJ">
        <title>Extensive microbial diversity within the chicken gut microbiome revealed by metagenomics and culture.</title>
        <authorList>
            <person name="Gilroy R."/>
            <person name="Ravi A."/>
            <person name="Getino M."/>
            <person name="Pursley I."/>
            <person name="Horton D.L."/>
            <person name="Alikhan N.F."/>
            <person name="Baker D."/>
            <person name="Gharbi K."/>
            <person name="Hall N."/>
            <person name="Watson M."/>
            <person name="Adriaenssens E.M."/>
            <person name="Foster-Nyarko E."/>
            <person name="Jarju S."/>
            <person name="Secka A."/>
            <person name="Antonio M."/>
            <person name="Oren A."/>
            <person name="Chaudhuri R.R."/>
            <person name="La Ragione R."/>
            <person name="Hildebrand F."/>
            <person name="Pallen M.J."/>
        </authorList>
    </citation>
    <scope>NUCLEOTIDE SEQUENCE</scope>
    <source>
        <strain evidence="10">CHK152-2871</strain>
    </source>
</reference>
<dbReference type="InterPro" id="IPR006132">
    <property type="entry name" value="Asp/Orn_carbamoyltranf_P-bd"/>
</dbReference>
<dbReference type="PRINTS" id="PR00100">
    <property type="entry name" value="AOTCASE"/>
</dbReference>
<dbReference type="PROSITE" id="PS00097">
    <property type="entry name" value="CARBAMOYLTRANSFERASE"/>
    <property type="match status" value="1"/>
</dbReference>
<feature type="binding site" evidence="7">
    <location>
        <position position="52"/>
    </location>
    <ligand>
        <name>carbamoyl phosphate</name>
        <dbReference type="ChEBI" id="CHEBI:58228"/>
    </ligand>
</feature>
<dbReference type="InterPro" id="IPR002082">
    <property type="entry name" value="Asp_carbamoyltransf"/>
</dbReference>
<dbReference type="Gene3D" id="3.40.50.1370">
    <property type="entry name" value="Aspartate/ornithine carbamoyltransferase"/>
    <property type="match status" value="2"/>
</dbReference>
<evidence type="ECO:0000259" key="9">
    <source>
        <dbReference type="Pfam" id="PF02729"/>
    </source>
</evidence>
<feature type="domain" description="Aspartate/ornithine carbamoyltransferase carbamoyl-P binding" evidence="9">
    <location>
        <begin position="2"/>
        <end position="145"/>
    </location>
</feature>
<dbReference type="GO" id="GO:0044205">
    <property type="term" value="P:'de novo' UMP biosynthetic process"/>
    <property type="evidence" value="ECO:0007669"/>
    <property type="project" value="UniProtKB-UniRule"/>
</dbReference>
<dbReference type="PANTHER" id="PTHR45753:SF6">
    <property type="entry name" value="ASPARTATE CARBAMOYLTRANSFERASE"/>
    <property type="match status" value="1"/>
</dbReference>
<accession>A0A9D1FHZ9</accession>
<feature type="binding site" evidence="7">
    <location>
        <position position="102"/>
    </location>
    <ligand>
        <name>carbamoyl phosphate</name>
        <dbReference type="ChEBI" id="CHEBI:58228"/>
    </ligand>
</feature>
<dbReference type="EMBL" id="DVJQ01000009">
    <property type="protein sequence ID" value="HIS73560.1"/>
    <property type="molecule type" value="Genomic_DNA"/>
</dbReference>
<dbReference type="HAMAP" id="MF_00001">
    <property type="entry name" value="Asp_carb_tr"/>
    <property type="match status" value="1"/>
</dbReference>
<dbReference type="GO" id="GO:0005829">
    <property type="term" value="C:cytosol"/>
    <property type="evidence" value="ECO:0007669"/>
    <property type="project" value="TreeGrafter"/>
</dbReference>
<sequence>MKNLIDIKSLKNDEILEIMQLAKYYEKNVPLGTQKKKQKGSVVLLFFENSTRTRFSFDMASRKLGLDVFNFEAQKSSILKGEGFFDTLNNLNAIGCDIAVIRHSKEGFIEELAQKDYSYGLSLVNAGEGKSTHPTQALLDFYTLNKHLGTLEGKKIVIVGDIVHSRVAKSNIELLSRFGAKIVCCSPDYFEDWTLEHVKYEPNINIALKDADAVMGLRIQKERIENNVPYTQYIADYQINEKNMPKNAILMHPGPVNRNVEISSTLLDTKGEIIIEQPRNGVFVRMAVLDLIFEGVQR</sequence>
<dbReference type="InterPro" id="IPR006130">
    <property type="entry name" value="Asp/Orn_carbamoylTrfase"/>
</dbReference>
<comment type="function">
    <text evidence="5 7">Catalyzes the condensation of carbamoyl phosphate and aspartate to form carbamoyl aspartate and inorganic phosphate, the committed step in the de novo pyrimidine nucleotide biosynthesis pathway.</text>
</comment>
<dbReference type="GO" id="GO:0006520">
    <property type="term" value="P:amino acid metabolic process"/>
    <property type="evidence" value="ECO:0007669"/>
    <property type="project" value="InterPro"/>
</dbReference>
<evidence type="ECO:0000256" key="3">
    <source>
        <dbReference type="ARBA" id="ARBA00022679"/>
    </source>
</evidence>
<protein>
    <recommendedName>
        <fullName evidence="7">Aspartate carbamoyltransferase</fullName>
        <ecNumber evidence="7">2.1.3.2</ecNumber>
    </recommendedName>
    <alternativeName>
        <fullName evidence="7">Aspartate transcarbamylase</fullName>
        <shortName evidence="7">ATCase</shortName>
    </alternativeName>
</protein>
<comment type="similarity">
    <text evidence="2 7">Belongs to the aspartate/ornithine carbamoyltransferase superfamily. ATCase family.</text>
</comment>
<dbReference type="InterPro" id="IPR006131">
    <property type="entry name" value="Asp_carbamoyltransf_Asp/Orn-bd"/>
</dbReference>
<dbReference type="EC" id="2.1.3.2" evidence="7"/>
<feature type="binding site" evidence="7">
    <location>
        <position position="166"/>
    </location>
    <ligand>
        <name>L-aspartate</name>
        <dbReference type="ChEBI" id="CHEBI:29991"/>
    </ligand>
</feature>
<feature type="binding site" evidence="7">
    <location>
        <position position="136"/>
    </location>
    <ligand>
        <name>carbamoyl phosphate</name>
        <dbReference type="ChEBI" id="CHEBI:58228"/>
    </ligand>
</feature>
<dbReference type="Proteomes" id="UP000886865">
    <property type="component" value="Unassembled WGS sequence"/>
</dbReference>
<dbReference type="NCBIfam" id="TIGR00670">
    <property type="entry name" value="asp_carb_tr"/>
    <property type="match status" value="1"/>
</dbReference>
<evidence type="ECO:0000256" key="5">
    <source>
        <dbReference type="ARBA" id="ARBA00043884"/>
    </source>
</evidence>
<feature type="binding site" evidence="7">
    <location>
        <position position="133"/>
    </location>
    <ligand>
        <name>carbamoyl phosphate</name>
        <dbReference type="ChEBI" id="CHEBI:58228"/>
    </ligand>
</feature>
<dbReference type="GO" id="GO:0004070">
    <property type="term" value="F:aspartate carbamoyltransferase activity"/>
    <property type="evidence" value="ECO:0007669"/>
    <property type="project" value="UniProtKB-UniRule"/>
</dbReference>
<dbReference type="InterPro" id="IPR036901">
    <property type="entry name" value="Asp/Orn_carbamoylTrfase_sf"/>
</dbReference>
<feature type="domain" description="Aspartate/ornithine carbamoyltransferase Asp/Orn-binding" evidence="8">
    <location>
        <begin position="152"/>
        <end position="291"/>
    </location>
</feature>
<evidence type="ECO:0000256" key="2">
    <source>
        <dbReference type="ARBA" id="ARBA00008896"/>
    </source>
</evidence>
<comment type="subunit">
    <text evidence="7">Heterododecamer (2C3:3R2) of six catalytic PyrB chains organized as two trimers (C3), and six regulatory PyrI chains organized as three dimers (R2).</text>
</comment>
<dbReference type="GO" id="GO:0016597">
    <property type="term" value="F:amino acid binding"/>
    <property type="evidence" value="ECO:0007669"/>
    <property type="project" value="InterPro"/>
</dbReference>
<reference evidence="10" key="1">
    <citation type="submission" date="2020-10" db="EMBL/GenBank/DDBJ databases">
        <authorList>
            <person name="Gilroy R."/>
        </authorList>
    </citation>
    <scope>NUCLEOTIDE SEQUENCE</scope>
    <source>
        <strain evidence="10">CHK152-2871</strain>
    </source>
</reference>
<dbReference type="Pfam" id="PF02729">
    <property type="entry name" value="OTCace_N"/>
    <property type="match status" value="1"/>
</dbReference>
<keyword evidence="4 7" id="KW-0665">Pyrimidine biosynthesis</keyword>
<evidence type="ECO:0000256" key="1">
    <source>
        <dbReference type="ARBA" id="ARBA00004852"/>
    </source>
</evidence>
<dbReference type="SUPFAM" id="SSF53671">
    <property type="entry name" value="Aspartate/ornithine carbamoyltransferase"/>
    <property type="match status" value="1"/>
</dbReference>
<name>A0A9D1FHZ9_9BACT</name>
<comment type="pathway">
    <text evidence="1 7">Pyrimidine metabolism; UMP biosynthesis via de novo pathway; (S)-dihydroorotate from bicarbonate: step 2/3.</text>
</comment>
<comment type="caution">
    <text evidence="10">The sequence shown here is derived from an EMBL/GenBank/DDBJ whole genome shotgun (WGS) entry which is preliminary data.</text>
</comment>
<evidence type="ECO:0000313" key="11">
    <source>
        <dbReference type="Proteomes" id="UP000886865"/>
    </source>
</evidence>
<dbReference type="PANTHER" id="PTHR45753">
    <property type="entry name" value="ORNITHINE CARBAMOYLTRANSFERASE, MITOCHONDRIAL"/>
    <property type="match status" value="1"/>
</dbReference>
<organism evidence="10 11">
    <name type="scientific">Candidatus Galligastranaerophilus intestinavium</name>
    <dbReference type="NCBI Taxonomy" id="2840836"/>
    <lineage>
        <taxon>Bacteria</taxon>
        <taxon>Candidatus Galligastranaerophilus</taxon>
    </lineage>
</organism>
<evidence type="ECO:0000256" key="7">
    <source>
        <dbReference type="HAMAP-Rule" id="MF_00001"/>
    </source>
</evidence>
<dbReference type="GO" id="GO:0006207">
    <property type="term" value="P:'de novo' pyrimidine nucleobase biosynthetic process"/>
    <property type="evidence" value="ECO:0007669"/>
    <property type="project" value="InterPro"/>
</dbReference>
<feature type="binding site" evidence="7">
    <location>
        <position position="254"/>
    </location>
    <ligand>
        <name>carbamoyl phosphate</name>
        <dbReference type="ChEBI" id="CHEBI:58228"/>
    </ligand>
</feature>
<dbReference type="PRINTS" id="PR00101">
    <property type="entry name" value="ATCASE"/>
</dbReference>
<evidence type="ECO:0000259" key="8">
    <source>
        <dbReference type="Pfam" id="PF00185"/>
    </source>
</evidence>
<gene>
    <name evidence="7" type="primary">pyrB</name>
    <name evidence="10" type="ORF">IAA86_00905</name>
</gene>